<keyword evidence="2" id="KW-1185">Reference proteome</keyword>
<organism evidence="1 2">
    <name type="scientific">Pluteus cervinus</name>
    <dbReference type="NCBI Taxonomy" id="181527"/>
    <lineage>
        <taxon>Eukaryota</taxon>
        <taxon>Fungi</taxon>
        <taxon>Dikarya</taxon>
        <taxon>Basidiomycota</taxon>
        <taxon>Agaricomycotina</taxon>
        <taxon>Agaricomycetes</taxon>
        <taxon>Agaricomycetidae</taxon>
        <taxon>Agaricales</taxon>
        <taxon>Pluteineae</taxon>
        <taxon>Pluteaceae</taxon>
        <taxon>Pluteus</taxon>
    </lineage>
</organism>
<protein>
    <submittedName>
        <fullName evidence="1">Uncharacterized protein</fullName>
    </submittedName>
</protein>
<evidence type="ECO:0000313" key="2">
    <source>
        <dbReference type="Proteomes" id="UP000308600"/>
    </source>
</evidence>
<gene>
    <name evidence="1" type="ORF">BDN72DRAFT_837959</name>
</gene>
<evidence type="ECO:0000313" key="1">
    <source>
        <dbReference type="EMBL" id="TFK71212.1"/>
    </source>
</evidence>
<sequence>MSTTLPESDHPFPPDLTSTVWVSCTDNDFDFVASGLVAEADFDKLVMKTAGNQVTNQVLEHIKELEDNEDKEFVICVLGHSGCTALLGDPNDPLVPDTTIQDNALVQLGVLVGGLPERSTLASTTTSDSELSEVQFRAHPCRDSRKNPTSRPLRRKVLRGRHHIHRADFGNFEPFAFALEDDGNTGFWAWVLEADGLFHWVYIASRRQP</sequence>
<reference evidence="1 2" key="1">
    <citation type="journal article" date="2019" name="Nat. Ecol. Evol.">
        <title>Megaphylogeny resolves global patterns of mushroom evolution.</title>
        <authorList>
            <person name="Varga T."/>
            <person name="Krizsan K."/>
            <person name="Foldi C."/>
            <person name="Dima B."/>
            <person name="Sanchez-Garcia M."/>
            <person name="Sanchez-Ramirez S."/>
            <person name="Szollosi G.J."/>
            <person name="Szarkandi J.G."/>
            <person name="Papp V."/>
            <person name="Albert L."/>
            <person name="Andreopoulos W."/>
            <person name="Angelini C."/>
            <person name="Antonin V."/>
            <person name="Barry K.W."/>
            <person name="Bougher N.L."/>
            <person name="Buchanan P."/>
            <person name="Buyck B."/>
            <person name="Bense V."/>
            <person name="Catcheside P."/>
            <person name="Chovatia M."/>
            <person name="Cooper J."/>
            <person name="Damon W."/>
            <person name="Desjardin D."/>
            <person name="Finy P."/>
            <person name="Geml J."/>
            <person name="Haridas S."/>
            <person name="Hughes K."/>
            <person name="Justo A."/>
            <person name="Karasinski D."/>
            <person name="Kautmanova I."/>
            <person name="Kiss B."/>
            <person name="Kocsube S."/>
            <person name="Kotiranta H."/>
            <person name="LaButti K.M."/>
            <person name="Lechner B.E."/>
            <person name="Liimatainen K."/>
            <person name="Lipzen A."/>
            <person name="Lukacs Z."/>
            <person name="Mihaltcheva S."/>
            <person name="Morgado L.N."/>
            <person name="Niskanen T."/>
            <person name="Noordeloos M.E."/>
            <person name="Ohm R.A."/>
            <person name="Ortiz-Santana B."/>
            <person name="Ovrebo C."/>
            <person name="Racz N."/>
            <person name="Riley R."/>
            <person name="Savchenko A."/>
            <person name="Shiryaev A."/>
            <person name="Soop K."/>
            <person name="Spirin V."/>
            <person name="Szebenyi C."/>
            <person name="Tomsovsky M."/>
            <person name="Tulloss R.E."/>
            <person name="Uehling J."/>
            <person name="Grigoriev I.V."/>
            <person name="Vagvolgyi C."/>
            <person name="Papp T."/>
            <person name="Martin F.M."/>
            <person name="Miettinen O."/>
            <person name="Hibbett D.S."/>
            <person name="Nagy L.G."/>
        </authorList>
    </citation>
    <scope>NUCLEOTIDE SEQUENCE [LARGE SCALE GENOMIC DNA]</scope>
    <source>
        <strain evidence="1 2">NL-1719</strain>
    </source>
</reference>
<name>A0ACD3B1V1_9AGAR</name>
<dbReference type="EMBL" id="ML208301">
    <property type="protein sequence ID" value="TFK71212.1"/>
    <property type="molecule type" value="Genomic_DNA"/>
</dbReference>
<accession>A0ACD3B1V1</accession>
<proteinExistence type="predicted"/>
<dbReference type="Proteomes" id="UP000308600">
    <property type="component" value="Unassembled WGS sequence"/>
</dbReference>